<gene>
    <name evidence="5" type="ORF">OCV88_13230</name>
</gene>
<keyword evidence="6" id="KW-1185">Reference proteome</keyword>
<comment type="similarity">
    <text evidence="1">Belongs to the aldo/keto reductase family.</text>
</comment>
<dbReference type="Pfam" id="PF00248">
    <property type="entry name" value="Aldo_ket_red"/>
    <property type="match status" value="1"/>
</dbReference>
<dbReference type="Proteomes" id="UP001652442">
    <property type="component" value="Unassembled WGS sequence"/>
</dbReference>
<evidence type="ECO:0000259" key="4">
    <source>
        <dbReference type="Pfam" id="PF00248"/>
    </source>
</evidence>
<sequence length="283" mass="32620">MDAFVLDNGVKIPKIGFGSYKSVTEEKKDTILKALKAGYRHIDTAWIYGNQQEIGDSLKKSGIPRKELFLTSKIHNEHLGYAPAMQDFSETLRDLQTDYVDLLLIHWPKSCVNDKDWKEKDLNTWRALEELYQNGKARAIGVSNFLPHHLEALLQNARIKPMVNQIEFHPGYLQKFTVDYCGEQGILVEAWSPLGRSRMLKEELVKHLAEKYGKSPAQICIRFCLEWGILPLPKASSKERMEENLNVFDFSLKKEDLYQLAELPQVGWSGEHPDRERIYDGVE</sequence>
<evidence type="ECO:0000256" key="3">
    <source>
        <dbReference type="ARBA" id="ARBA00023002"/>
    </source>
</evidence>
<name>A0ABT2TM34_9FIRM</name>
<protein>
    <submittedName>
        <fullName evidence="5">Aldo/keto reductase</fullName>
    </submittedName>
</protein>
<dbReference type="EMBL" id="JAOQJQ010000006">
    <property type="protein sequence ID" value="MCU6763275.1"/>
    <property type="molecule type" value="Genomic_DNA"/>
</dbReference>
<dbReference type="RefSeq" id="WP_158425921.1">
    <property type="nucleotide sequence ID" value="NZ_JAOQJQ010000006.1"/>
</dbReference>
<feature type="domain" description="NADP-dependent oxidoreductase" evidence="4">
    <location>
        <begin position="18"/>
        <end position="262"/>
    </location>
</feature>
<accession>A0ABT2TM34</accession>
<dbReference type="InterPro" id="IPR020471">
    <property type="entry name" value="AKR"/>
</dbReference>
<dbReference type="PANTHER" id="PTHR43827:SF3">
    <property type="entry name" value="NADP-DEPENDENT OXIDOREDUCTASE DOMAIN-CONTAINING PROTEIN"/>
    <property type="match status" value="1"/>
</dbReference>
<dbReference type="PRINTS" id="PR00069">
    <property type="entry name" value="ALDKETRDTASE"/>
</dbReference>
<dbReference type="CDD" id="cd19071">
    <property type="entry name" value="AKR_AKR1-5-like"/>
    <property type="match status" value="1"/>
</dbReference>
<evidence type="ECO:0000313" key="6">
    <source>
        <dbReference type="Proteomes" id="UP001652442"/>
    </source>
</evidence>
<proteinExistence type="inferred from homology"/>
<dbReference type="PANTHER" id="PTHR43827">
    <property type="entry name" value="2,5-DIKETO-D-GLUCONIC ACID REDUCTASE"/>
    <property type="match status" value="1"/>
</dbReference>
<keyword evidence="3" id="KW-0560">Oxidoreductase</keyword>
<reference evidence="5 6" key="1">
    <citation type="journal article" date="2021" name="ISME Commun">
        <title>Automated analysis of genomic sequences facilitates high-throughput and comprehensive description of bacteria.</title>
        <authorList>
            <person name="Hitch T.C.A."/>
        </authorList>
    </citation>
    <scope>NUCLEOTIDE SEQUENCE [LARGE SCALE GENOMIC DNA]</scope>
    <source>
        <strain evidence="5 6">Sanger_109</strain>
    </source>
</reference>
<keyword evidence="2" id="KW-0521">NADP</keyword>
<dbReference type="SUPFAM" id="SSF51430">
    <property type="entry name" value="NAD(P)-linked oxidoreductase"/>
    <property type="match status" value="1"/>
</dbReference>
<evidence type="ECO:0000313" key="5">
    <source>
        <dbReference type="EMBL" id="MCU6763275.1"/>
    </source>
</evidence>
<dbReference type="PIRSF" id="PIRSF000097">
    <property type="entry name" value="AKR"/>
    <property type="match status" value="1"/>
</dbReference>
<dbReference type="PROSITE" id="PS00062">
    <property type="entry name" value="ALDOKETO_REDUCTASE_2"/>
    <property type="match status" value="1"/>
</dbReference>
<organism evidence="5 6">
    <name type="scientific">Brotonthovivens ammoniilytica</name>
    <dbReference type="NCBI Taxonomy" id="2981725"/>
    <lineage>
        <taxon>Bacteria</taxon>
        <taxon>Bacillati</taxon>
        <taxon>Bacillota</taxon>
        <taxon>Clostridia</taxon>
        <taxon>Lachnospirales</taxon>
        <taxon>Lachnospiraceae</taxon>
        <taxon>Brotonthovivens</taxon>
    </lineage>
</organism>
<evidence type="ECO:0000256" key="1">
    <source>
        <dbReference type="ARBA" id="ARBA00007905"/>
    </source>
</evidence>
<dbReference type="InterPro" id="IPR023210">
    <property type="entry name" value="NADP_OxRdtase_dom"/>
</dbReference>
<evidence type="ECO:0000256" key="2">
    <source>
        <dbReference type="ARBA" id="ARBA00022857"/>
    </source>
</evidence>
<dbReference type="InterPro" id="IPR018170">
    <property type="entry name" value="Aldo/ket_reductase_CS"/>
</dbReference>
<dbReference type="Gene3D" id="3.20.20.100">
    <property type="entry name" value="NADP-dependent oxidoreductase domain"/>
    <property type="match status" value="1"/>
</dbReference>
<dbReference type="PROSITE" id="PS00798">
    <property type="entry name" value="ALDOKETO_REDUCTASE_1"/>
    <property type="match status" value="1"/>
</dbReference>
<comment type="caution">
    <text evidence="5">The sequence shown here is derived from an EMBL/GenBank/DDBJ whole genome shotgun (WGS) entry which is preliminary data.</text>
</comment>
<dbReference type="InterPro" id="IPR036812">
    <property type="entry name" value="NAD(P)_OxRdtase_dom_sf"/>
</dbReference>